<proteinExistence type="predicted"/>
<sequence>MESFEISEKNLKIIEKQMGRKMSNKMEVSSFCKYGYPTTIKNYPIMNRKPFPTMYWLTCPYLNEEISRLESQNFIDKIQNKIDENEEMLHELKNAHKSEIKHRLDIIKDEIEELPYPMQKALKEKGIGGISDFKYVKCLHLHFASYISGNDNPIGREVDQLLEKRYCNSCVCCDFEK</sequence>
<gene>
    <name evidence="2" type="ORF">E4650_09320</name>
    <name evidence="1" type="ORF">SAMN04488588_1936</name>
</gene>
<evidence type="ECO:0000313" key="4">
    <source>
        <dbReference type="Proteomes" id="UP000297288"/>
    </source>
</evidence>
<accession>A0A1G6PZ67</accession>
<dbReference type="PANTHER" id="PTHR37163">
    <property type="entry name" value="CONSERVED PROTEIN"/>
    <property type="match status" value="1"/>
</dbReference>
<dbReference type="RefSeq" id="WP_091405361.1">
    <property type="nucleotide sequence ID" value="NZ_FMYV01000009.1"/>
</dbReference>
<dbReference type="STRING" id="28234.SAMN04488588_1936"/>
<dbReference type="EMBL" id="FMYV01000009">
    <property type="protein sequence ID" value="SDC84816.1"/>
    <property type="molecule type" value="Genomic_DNA"/>
</dbReference>
<evidence type="ECO:0000313" key="3">
    <source>
        <dbReference type="Proteomes" id="UP000199322"/>
    </source>
</evidence>
<dbReference type="Proteomes" id="UP000199322">
    <property type="component" value="Unassembled WGS sequence"/>
</dbReference>
<dbReference type="Proteomes" id="UP000297288">
    <property type="component" value="Unassembled WGS sequence"/>
</dbReference>
<evidence type="ECO:0000313" key="2">
    <source>
        <dbReference type="EMBL" id="TGG86837.1"/>
    </source>
</evidence>
<dbReference type="AlphaFoldDB" id="A0A1G6PZ67"/>
<protein>
    <submittedName>
        <fullName evidence="2">DUF501 domain-containing protein</fullName>
    </submittedName>
</protein>
<organism evidence="1 3">
    <name type="scientific">Geotoga petraea</name>
    <dbReference type="NCBI Taxonomy" id="28234"/>
    <lineage>
        <taxon>Bacteria</taxon>
        <taxon>Thermotogati</taxon>
        <taxon>Thermotogota</taxon>
        <taxon>Thermotogae</taxon>
        <taxon>Petrotogales</taxon>
        <taxon>Petrotogaceae</taxon>
        <taxon>Geotoga</taxon>
    </lineage>
</organism>
<dbReference type="PANTHER" id="PTHR37163:SF1">
    <property type="entry name" value="DUF501 DOMAIN-CONTAINING PROTEIN"/>
    <property type="match status" value="1"/>
</dbReference>
<dbReference type="Pfam" id="PF04417">
    <property type="entry name" value="DUF501"/>
    <property type="match status" value="1"/>
</dbReference>
<name>A0A1G6PZ67_9BACT</name>
<keyword evidence="3" id="KW-1185">Reference proteome</keyword>
<reference evidence="2 4" key="2">
    <citation type="submission" date="2019-04" db="EMBL/GenBank/DDBJ databases">
        <title>Draft genome sequence data and analysis of a Fermenting Bacterium, Geotoga petraea strain HO-Geo1, isolated from heavy-oil petroleum reservoir in Russia.</title>
        <authorList>
            <person name="Grouzdev D.S."/>
            <person name="Semenova E.M."/>
            <person name="Sokolova D.S."/>
            <person name="Tourova T.P."/>
            <person name="Poltaraus A.B."/>
            <person name="Nazina T.N."/>
        </authorList>
    </citation>
    <scope>NUCLEOTIDE SEQUENCE [LARGE SCALE GENOMIC DNA]</scope>
    <source>
        <strain evidence="2 4">HO-Geo1</strain>
    </source>
</reference>
<dbReference type="OrthoDB" id="13546at2"/>
<dbReference type="EMBL" id="SRME01000007">
    <property type="protein sequence ID" value="TGG86837.1"/>
    <property type="molecule type" value="Genomic_DNA"/>
</dbReference>
<dbReference type="InterPro" id="IPR007511">
    <property type="entry name" value="DUF501"/>
</dbReference>
<reference evidence="1 3" key="1">
    <citation type="submission" date="2016-10" db="EMBL/GenBank/DDBJ databases">
        <authorList>
            <person name="de Groot N.N."/>
        </authorList>
    </citation>
    <scope>NUCLEOTIDE SEQUENCE [LARGE SCALE GENOMIC DNA]</scope>
    <source>
        <strain evidence="1 3">WG14</strain>
    </source>
</reference>
<evidence type="ECO:0000313" key="1">
    <source>
        <dbReference type="EMBL" id="SDC84816.1"/>
    </source>
</evidence>